<protein>
    <submittedName>
        <fullName evidence="2">HDIG domain-containing protein</fullName>
    </submittedName>
</protein>
<dbReference type="AlphaFoldDB" id="A0A1T5K5T2"/>
<dbReference type="PANTHER" id="PTHR43155">
    <property type="entry name" value="CYCLIC DI-GMP PHOSPHODIESTERASE PA4108-RELATED"/>
    <property type="match status" value="1"/>
</dbReference>
<dbReference type="SUPFAM" id="SSF109604">
    <property type="entry name" value="HD-domain/PDEase-like"/>
    <property type="match status" value="1"/>
</dbReference>
<dbReference type="STRING" id="36842.SAMN02194393_01643"/>
<dbReference type="Pfam" id="PF13487">
    <property type="entry name" value="HD_5"/>
    <property type="match status" value="1"/>
</dbReference>
<keyword evidence="3" id="KW-1185">Reference proteome</keyword>
<dbReference type="PROSITE" id="PS51832">
    <property type="entry name" value="HD_GYP"/>
    <property type="match status" value="1"/>
</dbReference>
<dbReference type="RefSeq" id="WP_079490751.1">
    <property type="nucleotide sequence ID" value="NZ_FUZT01000003.1"/>
</dbReference>
<dbReference type="OrthoDB" id="9804747at2"/>
<proteinExistence type="predicted"/>
<evidence type="ECO:0000313" key="3">
    <source>
        <dbReference type="Proteomes" id="UP000190285"/>
    </source>
</evidence>
<dbReference type="NCBIfam" id="TIGR00277">
    <property type="entry name" value="HDIG"/>
    <property type="match status" value="1"/>
</dbReference>
<reference evidence="2 3" key="1">
    <citation type="submission" date="2017-02" db="EMBL/GenBank/DDBJ databases">
        <authorList>
            <person name="Peterson S.W."/>
        </authorList>
    </citation>
    <scope>NUCLEOTIDE SEQUENCE [LARGE SCALE GENOMIC DNA]</scope>
    <source>
        <strain evidence="2 3">M1</strain>
    </source>
</reference>
<dbReference type="Gene3D" id="1.10.3210.10">
    <property type="entry name" value="Hypothetical protein af1432"/>
    <property type="match status" value="1"/>
</dbReference>
<dbReference type="PANTHER" id="PTHR43155:SF2">
    <property type="entry name" value="CYCLIC DI-GMP PHOSPHODIESTERASE PA4108"/>
    <property type="match status" value="1"/>
</dbReference>
<dbReference type="Proteomes" id="UP000190285">
    <property type="component" value="Unassembled WGS sequence"/>
</dbReference>
<feature type="domain" description="HD-GYP" evidence="1">
    <location>
        <begin position="124"/>
        <end position="319"/>
    </location>
</feature>
<sequence length="360" mass="41826">MTKYKTKTVPIDEIEPGMIIAQDIFTDMGQMLISTDTKLDEKHLRKLKLYQIKDAVIKEVVEEDSSHKNNLNIETSRKDRKKFQLFTSSYLEHNNSLKDQMMDISEGKEIDISELFSISSDLLDCVKHRSNLFNFLSSLQSFDDYTYSHCINVSLISYTIGQWLGFSKKELMNISVAGLLHDIGKTKIDRNILNKPGPLTNAEYEIVKKHSTYGFKIIEKQDISYNIKMAVLMHHERYDGSGYPLRAKNNEINNYAKIVAIADVYDALTSKRPYRDKFSPFYVIDKFEKEYLGKMDTRFLMKFLQNIAYCYLDNWCLLSTGEEAKIIFINKQMPSRPIVQIDNTILDLSQEIDIYIESVL</sequence>
<dbReference type="InterPro" id="IPR003607">
    <property type="entry name" value="HD/PDEase_dom"/>
</dbReference>
<dbReference type="CDD" id="cd00077">
    <property type="entry name" value="HDc"/>
    <property type="match status" value="1"/>
</dbReference>
<dbReference type="SMART" id="SM00471">
    <property type="entry name" value="HDc"/>
    <property type="match status" value="1"/>
</dbReference>
<gene>
    <name evidence="2" type="ORF">SAMN02194393_01643</name>
</gene>
<evidence type="ECO:0000313" key="2">
    <source>
        <dbReference type="EMBL" id="SKC58981.1"/>
    </source>
</evidence>
<dbReference type="InterPro" id="IPR006675">
    <property type="entry name" value="HDIG_dom"/>
</dbReference>
<dbReference type="InterPro" id="IPR037522">
    <property type="entry name" value="HD_GYP_dom"/>
</dbReference>
<evidence type="ECO:0000259" key="1">
    <source>
        <dbReference type="PROSITE" id="PS51832"/>
    </source>
</evidence>
<dbReference type="EMBL" id="FUZT01000003">
    <property type="protein sequence ID" value="SKC58981.1"/>
    <property type="molecule type" value="Genomic_DNA"/>
</dbReference>
<name>A0A1T5K5T2_9FIRM</name>
<organism evidence="2 3">
    <name type="scientific">Maledivibacter halophilus</name>
    <dbReference type="NCBI Taxonomy" id="36842"/>
    <lineage>
        <taxon>Bacteria</taxon>
        <taxon>Bacillati</taxon>
        <taxon>Bacillota</taxon>
        <taxon>Clostridia</taxon>
        <taxon>Peptostreptococcales</taxon>
        <taxon>Caminicellaceae</taxon>
        <taxon>Maledivibacter</taxon>
    </lineage>
</organism>
<accession>A0A1T5K5T2</accession>